<feature type="domain" description="ABC transmembrane type-1" evidence="11">
    <location>
        <begin position="20"/>
        <end position="317"/>
    </location>
</feature>
<dbReference type="Pfam" id="PF00005">
    <property type="entry name" value="ABC_tran"/>
    <property type="match status" value="1"/>
</dbReference>
<keyword evidence="5" id="KW-0547">Nucleotide-binding</keyword>
<evidence type="ECO:0000256" key="5">
    <source>
        <dbReference type="ARBA" id="ARBA00022741"/>
    </source>
</evidence>
<evidence type="ECO:0000256" key="7">
    <source>
        <dbReference type="ARBA" id="ARBA00022989"/>
    </source>
</evidence>
<dbReference type="InterPro" id="IPR017871">
    <property type="entry name" value="ABC_transporter-like_CS"/>
</dbReference>
<feature type="domain" description="ABC transporter" evidence="10">
    <location>
        <begin position="349"/>
        <end position="584"/>
    </location>
</feature>
<dbReference type="Pfam" id="PF00664">
    <property type="entry name" value="ABC_membrane"/>
    <property type="match status" value="1"/>
</dbReference>
<sequence length="592" mass="66856">MKELSYLNKYFIKYKYSFSLGILITIIAQIFFLFTPKLVSKCFDVIERFLKLSETDRNSAIIVDFYQRELIHNALLITASAIVGGFLTFLMRQTLIVMSRHIEFDLKNEVFKQYENLSQNFYKQNRTGDLMNRISEDVSKVRMYVGPAVMYSINTFIRFAIVILYMYNVSPLLTLYTILPLPILSYCIFKLSSEINKRSTTFQQYLSKVSSFSQEIFSGIRVIKAYSLENQHQNNMIDLAEESKRKSLSLARVQSLFGPLMIALIGISNLVVIYFGGVMYINGTIPNIGTIAEFILYVNMLTWPVASLGWVSSMVQEAEASQKRLNEFLKIEPEIKNNNSNSSDIQGSIAFENVSFTYDDTNIEALKNVTFTVKKGETLAILGKTGSGKSTILSLISRLYDVTDGRITIDGNEISTLNLNDLRNNIGIVPQDAFLFSDTIKNNIKFGNQNATDEEVIEAAKSAVVHDNIAAFNKQYDTILGERGITLSGGQKQRVSIARAIIKNPAILLFDDCLSAVDTETEETILNNLFEICKDKTTIIVSHRVSSAKNADKIIILEDGKIIQQGSHNQLINQEGYYSSLYLKQLSEKELL</sequence>
<dbReference type="EMBL" id="MUHA01000026">
    <property type="protein sequence ID" value="OXA97360.1"/>
    <property type="molecule type" value="Genomic_DNA"/>
</dbReference>
<dbReference type="PROSITE" id="PS00211">
    <property type="entry name" value="ABC_TRANSPORTER_1"/>
    <property type="match status" value="1"/>
</dbReference>
<dbReference type="SMART" id="SM00382">
    <property type="entry name" value="AAA"/>
    <property type="match status" value="1"/>
</dbReference>
<evidence type="ECO:0000256" key="2">
    <source>
        <dbReference type="ARBA" id="ARBA00022448"/>
    </source>
</evidence>
<keyword evidence="7 9" id="KW-1133">Transmembrane helix</keyword>
<keyword evidence="3" id="KW-1003">Cell membrane</keyword>
<feature type="transmembrane region" description="Helical" evidence="9">
    <location>
        <begin position="173"/>
        <end position="189"/>
    </location>
</feature>
<feature type="transmembrane region" description="Helical" evidence="9">
    <location>
        <begin position="148"/>
        <end position="167"/>
    </location>
</feature>
<evidence type="ECO:0000256" key="1">
    <source>
        <dbReference type="ARBA" id="ARBA00004651"/>
    </source>
</evidence>
<feature type="transmembrane region" description="Helical" evidence="9">
    <location>
        <begin position="256"/>
        <end position="282"/>
    </location>
</feature>
<dbReference type="GO" id="GO:0015421">
    <property type="term" value="F:ABC-type oligopeptide transporter activity"/>
    <property type="evidence" value="ECO:0007669"/>
    <property type="project" value="TreeGrafter"/>
</dbReference>
<dbReference type="PROSITE" id="PS50929">
    <property type="entry name" value="ABC_TM1F"/>
    <property type="match status" value="1"/>
</dbReference>
<feature type="transmembrane region" description="Helical" evidence="9">
    <location>
        <begin position="70"/>
        <end position="90"/>
    </location>
</feature>
<reference evidence="12 13" key="1">
    <citation type="submission" date="2016-11" db="EMBL/GenBank/DDBJ databases">
        <title>Whole genomes of Flavobacteriaceae.</title>
        <authorList>
            <person name="Stine C."/>
            <person name="Li C."/>
            <person name="Tadesse D."/>
        </authorList>
    </citation>
    <scope>NUCLEOTIDE SEQUENCE [LARGE SCALE GENOMIC DNA]</scope>
    <source>
        <strain evidence="12 13">CCUG 59446</strain>
    </source>
</reference>
<keyword evidence="2" id="KW-0813">Transport</keyword>
<feature type="transmembrane region" description="Helical" evidence="9">
    <location>
        <begin position="12"/>
        <end position="34"/>
    </location>
</feature>
<comment type="subcellular location">
    <subcellularLocation>
        <location evidence="1">Cell membrane</location>
        <topology evidence="1">Multi-pass membrane protein</topology>
    </subcellularLocation>
</comment>
<proteinExistence type="predicted"/>
<keyword evidence="8 9" id="KW-0472">Membrane</keyword>
<dbReference type="Proteomes" id="UP000198336">
    <property type="component" value="Unassembled WGS sequence"/>
</dbReference>
<evidence type="ECO:0000256" key="4">
    <source>
        <dbReference type="ARBA" id="ARBA00022692"/>
    </source>
</evidence>
<dbReference type="InterPro" id="IPR003593">
    <property type="entry name" value="AAA+_ATPase"/>
</dbReference>
<dbReference type="Gene3D" id="1.20.1560.10">
    <property type="entry name" value="ABC transporter type 1, transmembrane domain"/>
    <property type="match status" value="1"/>
</dbReference>
<protein>
    <submittedName>
        <fullName evidence="12">ABC transporter</fullName>
    </submittedName>
</protein>
<evidence type="ECO:0000256" key="8">
    <source>
        <dbReference type="ARBA" id="ARBA00023136"/>
    </source>
</evidence>
<dbReference type="PANTHER" id="PTHR43394:SF1">
    <property type="entry name" value="ATP-BINDING CASSETTE SUB-FAMILY B MEMBER 10, MITOCHONDRIAL"/>
    <property type="match status" value="1"/>
</dbReference>
<evidence type="ECO:0000256" key="9">
    <source>
        <dbReference type="SAM" id="Phobius"/>
    </source>
</evidence>
<name>A0A226HV57_9FLAO</name>
<comment type="caution">
    <text evidence="12">The sequence shown here is derived from an EMBL/GenBank/DDBJ whole genome shotgun (WGS) entry which is preliminary data.</text>
</comment>
<dbReference type="SUPFAM" id="SSF52540">
    <property type="entry name" value="P-loop containing nucleoside triphosphate hydrolases"/>
    <property type="match status" value="1"/>
</dbReference>
<accession>A0A226HV57</accession>
<dbReference type="CDD" id="cd18541">
    <property type="entry name" value="ABC_6TM_TmrB_like"/>
    <property type="match status" value="1"/>
</dbReference>
<dbReference type="GO" id="GO:0016887">
    <property type="term" value="F:ATP hydrolysis activity"/>
    <property type="evidence" value="ECO:0007669"/>
    <property type="project" value="InterPro"/>
</dbReference>
<dbReference type="InterPro" id="IPR003439">
    <property type="entry name" value="ABC_transporter-like_ATP-bd"/>
</dbReference>
<evidence type="ECO:0000256" key="3">
    <source>
        <dbReference type="ARBA" id="ARBA00022475"/>
    </source>
</evidence>
<dbReference type="PANTHER" id="PTHR43394">
    <property type="entry name" value="ATP-DEPENDENT PERMEASE MDL1, MITOCHONDRIAL"/>
    <property type="match status" value="1"/>
</dbReference>
<dbReference type="InterPro" id="IPR027417">
    <property type="entry name" value="P-loop_NTPase"/>
</dbReference>
<dbReference type="FunFam" id="3.40.50.300:FF:000221">
    <property type="entry name" value="Multidrug ABC transporter ATP-binding protein"/>
    <property type="match status" value="1"/>
</dbReference>
<dbReference type="AlphaFoldDB" id="A0A226HV57"/>
<dbReference type="Gene3D" id="3.40.50.300">
    <property type="entry name" value="P-loop containing nucleotide triphosphate hydrolases"/>
    <property type="match status" value="1"/>
</dbReference>
<dbReference type="SUPFAM" id="SSF90123">
    <property type="entry name" value="ABC transporter transmembrane region"/>
    <property type="match status" value="1"/>
</dbReference>
<organism evidence="12 13">
    <name type="scientific">Flavobacterium oncorhynchi</name>
    <dbReference type="NCBI Taxonomy" id="728056"/>
    <lineage>
        <taxon>Bacteria</taxon>
        <taxon>Pseudomonadati</taxon>
        <taxon>Bacteroidota</taxon>
        <taxon>Flavobacteriia</taxon>
        <taxon>Flavobacteriales</taxon>
        <taxon>Flavobacteriaceae</taxon>
        <taxon>Flavobacterium</taxon>
    </lineage>
</organism>
<keyword evidence="4 9" id="KW-0812">Transmembrane</keyword>
<evidence type="ECO:0000313" key="13">
    <source>
        <dbReference type="Proteomes" id="UP000198336"/>
    </source>
</evidence>
<dbReference type="RefSeq" id="WP_089055416.1">
    <property type="nucleotide sequence ID" value="NZ_MUHA01000026.1"/>
</dbReference>
<evidence type="ECO:0000259" key="10">
    <source>
        <dbReference type="PROSITE" id="PS50893"/>
    </source>
</evidence>
<evidence type="ECO:0000256" key="6">
    <source>
        <dbReference type="ARBA" id="ARBA00022840"/>
    </source>
</evidence>
<evidence type="ECO:0000259" key="11">
    <source>
        <dbReference type="PROSITE" id="PS50929"/>
    </source>
</evidence>
<evidence type="ECO:0000313" key="12">
    <source>
        <dbReference type="EMBL" id="OXA97360.1"/>
    </source>
</evidence>
<dbReference type="InterPro" id="IPR011527">
    <property type="entry name" value="ABC1_TM_dom"/>
</dbReference>
<dbReference type="GO" id="GO:0005524">
    <property type="term" value="F:ATP binding"/>
    <property type="evidence" value="ECO:0007669"/>
    <property type="project" value="UniProtKB-KW"/>
</dbReference>
<gene>
    <name evidence="12" type="ORF">B0A75_16725</name>
</gene>
<dbReference type="GO" id="GO:0005886">
    <property type="term" value="C:plasma membrane"/>
    <property type="evidence" value="ECO:0007669"/>
    <property type="project" value="UniProtKB-SubCell"/>
</dbReference>
<keyword evidence="6" id="KW-0067">ATP-binding</keyword>
<dbReference type="InterPro" id="IPR039421">
    <property type="entry name" value="Type_1_exporter"/>
</dbReference>
<dbReference type="InterPro" id="IPR036640">
    <property type="entry name" value="ABC1_TM_sf"/>
</dbReference>
<keyword evidence="13" id="KW-1185">Reference proteome</keyword>
<dbReference type="PROSITE" id="PS50893">
    <property type="entry name" value="ABC_TRANSPORTER_2"/>
    <property type="match status" value="1"/>
</dbReference>